<keyword evidence="2" id="KW-1133">Transmembrane helix</keyword>
<dbReference type="Gene3D" id="3.40.50.410">
    <property type="entry name" value="von Willebrand factor, type A domain"/>
    <property type="match status" value="1"/>
</dbReference>
<dbReference type="CDD" id="cd00198">
    <property type="entry name" value="vWFA"/>
    <property type="match status" value="1"/>
</dbReference>
<dbReference type="InterPro" id="IPR056475">
    <property type="entry name" value="GBD_Hemicentin/VWA7"/>
</dbReference>
<feature type="compositionally biased region" description="Acidic residues" evidence="1">
    <location>
        <begin position="597"/>
        <end position="611"/>
    </location>
</feature>
<dbReference type="Pfam" id="PF23560">
    <property type="entry name" value="GBD_Hemicentin"/>
    <property type="match status" value="1"/>
</dbReference>
<feature type="compositionally biased region" description="Acidic residues" evidence="1">
    <location>
        <begin position="673"/>
        <end position="716"/>
    </location>
</feature>
<proteinExistence type="predicted"/>
<comment type="caution">
    <text evidence="4">The sequence shown here is derived from an EMBL/GenBank/DDBJ whole genome shotgun (WGS) entry which is preliminary data.</text>
</comment>
<dbReference type="InterPro" id="IPR002035">
    <property type="entry name" value="VWF_A"/>
</dbReference>
<keyword evidence="2" id="KW-0472">Membrane</keyword>
<dbReference type="PROSITE" id="PS50234">
    <property type="entry name" value="VWFA"/>
    <property type="match status" value="1"/>
</dbReference>
<keyword evidence="5" id="KW-1185">Reference proteome</keyword>
<evidence type="ECO:0000313" key="4">
    <source>
        <dbReference type="EMBL" id="EAR07630.1"/>
    </source>
</evidence>
<reference evidence="4 5" key="1">
    <citation type="submission" date="2006-02" db="EMBL/GenBank/DDBJ databases">
        <authorList>
            <person name="Pinhassi J."/>
            <person name="Pedros-Alio C."/>
            <person name="Ferriera S."/>
            <person name="Johnson J."/>
            <person name="Kravitz S."/>
            <person name="Halpern A."/>
            <person name="Remington K."/>
            <person name="Beeson K."/>
            <person name="Tran B."/>
            <person name="Rogers Y.-H."/>
            <person name="Friedman R."/>
            <person name="Venter J.C."/>
        </authorList>
    </citation>
    <scope>NUCLEOTIDE SEQUENCE [LARGE SCALE GENOMIC DNA]</scope>
    <source>
        <strain evidence="4 5">MED297</strain>
    </source>
</reference>
<evidence type="ECO:0000256" key="2">
    <source>
        <dbReference type="SAM" id="Phobius"/>
    </source>
</evidence>
<dbReference type="STRING" id="314283.MED297_17512"/>
<dbReference type="SUPFAM" id="SSF53300">
    <property type="entry name" value="vWA-like"/>
    <property type="match status" value="1"/>
</dbReference>
<gene>
    <name evidence="4" type="ORF">MED297_17512</name>
</gene>
<organism evidence="4 5">
    <name type="scientific">Reinekea blandensis MED297</name>
    <dbReference type="NCBI Taxonomy" id="314283"/>
    <lineage>
        <taxon>Bacteria</taxon>
        <taxon>Pseudomonadati</taxon>
        <taxon>Pseudomonadota</taxon>
        <taxon>Gammaproteobacteria</taxon>
        <taxon>Oceanospirillales</taxon>
        <taxon>Saccharospirillaceae</taxon>
        <taxon>Reinekea</taxon>
    </lineage>
</organism>
<protein>
    <recommendedName>
        <fullName evidence="3">VWFA domain-containing protein</fullName>
    </recommendedName>
</protein>
<dbReference type="SMART" id="SM00327">
    <property type="entry name" value="VWA"/>
    <property type="match status" value="1"/>
</dbReference>
<evidence type="ECO:0000259" key="3">
    <source>
        <dbReference type="PROSITE" id="PS50234"/>
    </source>
</evidence>
<sequence>MLLTILLPAVSADVRVLWDVSQSMAQNDPENYREDALLLMLEAIPQGERAAVWTFGQYVNLLVPHDTIDAEWRALARTRIQQQGAPATRTNLGRALDEAAYDFAYSTYTGPTHVVLITDGQVDIAPNADVNQVERGRILSQLVPRYNSANARIHTIALSDDADHALLRQLSEQTGGQYLRANQGADLLPLLTSLGNEVAPVSQLRVRDSSFQVDRAVREVTVLMYHSQGAVGLRSPDGQTSSALNPGDQRWRVGRGYTQVTVSNPMTGTWRVTGDMEDPTRLRVLSDINIRWQSPDSTAVAEGSRVSIRATLTDAEGERLSGDLRDLVEAQVLVNGSPVESRVLEDRIVADIRVGDRGQQLNVTVTVNGGTFNRLAERQFQVVAPYVSEVLMTETAYEWRLYPNRRLSPGMSLAVNAEYTVNEDEMSEPFEQAEAGYWVWAFPYDQPDGDYQVQLRGLMIDGEGRALPVSGESIQLTLPIQGAAGMAMTPAVAETLEPESPMSATEPAGDFVKDPMPDFAELQADIIVSQDGDDWSDEPLAESDGNAEGINWLTYILLSIPGVLVLAGGYLVYRRLENRAKPAEEESAPILGGDEFASLDDVENLPPDDELDISRLDDDFEEMPAVAEDEGDLTDMLDDLPTPEQTEAPSPAVEDMLDDQPPTLEAEAAPDTGETDPEEELFDISSIDDDLADLDLALDGDDPFADEDDDETDNRS</sequence>
<evidence type="ECO:0000313" key="5">
    <source>
        <dbReference type="Proteomes" id="UP000005953"/>
    </source>
</evidence>
<evidence type="ECO:0000256" key="1">
    <source>
        <dbReference type="SAM" id="MobiDB-lite"/>
    </source>
</evidence>
<name>A4BJQ5_9GAMM</name>
<dbReference type="AlphaFoldDB" id="A4BJQ5"/>
<feature type="domain" description="VWFA" evidence="3">
    <location>
        <begin position="13"/>
        <end position="198"/>
    </location>
</feature>
<dbReference type="Pfam" id="PF13768">
    <property type="entry name" value="VWA_3"/>
    <property type="match status" value="1"/>
</dbReference>
<dbReference type="Proteomes" id="UP000005953">
    <property type="component" value="Unassembled WGS sequence"/>
</dbReference>
<accession>A4BJQ5</accession>
<dbReference type="EMBL" id="AAOE01000036">
    <property type="protein sequence ID" value="EAR07630.1"/>
    <property type="molecule type" value="Genomic_DNA"/>
</dbReference>
<keyword evidence="2" id="KW-0812">Transmembrane</keyword>
<feature type="region of interest" description="Disordered" evidence="1">
    <location>
        <begin position="581"/>
        <end position="716"/>
    </location>
</feature>
<dbReference type="InterPro" id="IPR036465">
    <property type="entry name" value="vWFA_dom_sf"/>
</dbReference>
<feature type="compositionally biased region" description="Acidic residues" evidence="1">
    <location>
        <begin position="618"/>
        <end position="638"/>
    </location>
</feature>
<feature type="transmembrane region" description="Helical" evidence="2">
    <location>
        <begin position="552"/>
        <end position="573"/>
    </location>
</feature>
<dbReference type="HOGENOM" id="CLU_012610_0_0_6"/>
<dbReference type="RefSeq" id="WP_008043926.1">
    <property type="nucleotide sequence ID" value="NZ_CH724150.1"/>
</dbReference>